<sequence>MNDPTNIPNSKLLHCEHARERIVFQVSGQVDEFGRLAKGVVSDSGSSELIIKSAKKLVSRESYIEKTESDIAGSCETLNKQPLQLETMYQHLVVLEESNKLINEIVSSIKEGLNLTNYSSIS</sequence>
<proteinExistence type="predicted"/>
<organism evidence="1 2">
    <name type="scientific">Oopsacas minuta</name>
    <dbReference type="NCBI Taxonomy" id="111878"/>
    <lineage>
        <taxon>Eukaryota</taxon>
        <taxon>Metazoa</taxon>
        <taxon>Porifera</taxon>
        <taxon>Hexactinellida</taxon>
        <taxon>Hexasterophora</taxon>
        <taxon>Lyssacinosida</taxon>
        <taxon>Leucopsacidae</taxon>
        <taxon>Oopsacas</taxon>
    </lineage>
</organism>
<protein>
    <recommendedName>
        <fullName evidence="3">BLOC-1-related complex subunit 7</fullName>
    </recommendedName>
</protein>
<evidence type="ECO:0008006" key="3">
    <source>
        <dbReference type="Google" id="ProtNLM"/>
    </source>
</evidence>
<reference evidence="1 2" key="1">
    <citation type="journal article" date="2023" name="BMC Biol.">
        <title>The compact genome of the sponge Oopsacas minuta (Hexactinellida) is lacking key metazoan core genes.</title>
        <authorList>
            <person name="Santini S."/>
            <person name="Schenkelaars Q."/>
            <person name="Jourda C."/>
            <person name="Duchesne M."/>
            <person name="Belahbib H."/>
            <person name="Rocher C."/>
            <person name="Selva M."/>
            <person name="Riesgo A."/>
            <person name="Vervoort M."/>
            <person name="Leys S.P."/>
            <person name="Kodjabachian L."/>
            <person name="Le Bivic A."/>
            <person name="Borchiellini C."/>
            <person name="Claverie J.M."/>
            <person name="Renard E."/>
        </authorList>
    </citation>
    <scope>NUCLEOTIDE SEQUENCE [LARGE SCALE GENOMIC DNA]</scope>
    <source>
        <strain evidence="1">SPO-2</strain>
    </source>
</reference>
<evidence type="ECO:0000313" key="1">
    <source>
        <dbReference type="EMBL" id="KAI6650174.1"/>
    </source>
</evidence>
<accession>A0AAV7JMZ6</accession>
<dbReference type="AlphaFoldDB" id="A0AAV7JMZ6"/>
<comment type="caution">
    <text evidence="1">The sequence shown here is derived from an EMBL/GenBank/DDBJ whole genome shotgun (WGS) entry which is preliminary data.</text>
</comment>
<keyword evidence="2" id="KW-1185">Reference proteome</keyword>
<gene>
    <name evidence="1" type="ORF">LOD99_6091</name>
</gene>
<evidence type="ECO:0000313" key="2">
    <source>
        <dbReference type="Proteomes" id="UP001165289"/>
    </source>
</evidence>
<dbReference type="EMBL" id="JAKMXF010000313">
    <property type="protein sequence ID" value="KAI6650174.1"/>
    <property type="molecule type" value="Genomic_DNA"/>
</dbReference>
<dbReference type="Proteomes" id="UP001165289">
    <property type="component" value="Unassembled WGS sequence"/>
</dbReference>
<name>A0AAV7JMZ6_9METZ</name>